<feature type="binding site" evidence="4">
    <location>
        <begin position="25"/>
        <end position="30"/>
    </location>
    <ligand>
        <name>substrate</name>
    </ligand>
</feature>
<dbReference type="InterPro" id="IPR017939">
    <property type="entry name" value="G-Glutamylcylcotransferase"/>
</dbReference>
<dbReference type="OrthoDB" id="2017317at2759"/>
<name>A0A9P7YBY9_9HELO</name>
<dbReference type="EC" id="4.3.2.9" evidence="1"/>
<dbReference type="PANTHER" id="PTHR12935">
    <property type="entry name" value="GAMMA-GLUTAMYLCYCLOTRANSFERASE"/>
    <property type="match status" value="1"/>
</dbReference>
<dbReference type="EMBL" id="MU251635">
    <property type="protein sequence ID" value="KAG9230914.1"/>
    <property type="molecule type" value="Genomic_DNA"/>
</dbReference>
<sequence length="277" mass="30330">MPGCNKSARSGSQRAPKSTKELVWYLAYGSNMSTGKFTGSRGIVPLAAARVRAPGRILAFNIPGLPYSEPTFTSIAPREPALLTRPEKKPSPDLLGVAYLITERQYVQVRASEGGGIAYDDIEVDAVPVDAEDAKVTGPNIRARTLAAAIERNPWPRASERYMSIIIAGAIEVRMPQYYQDYLECMPVYQPPQDTRGKCGAAIFLAFWGPVMNCMERITKKSIGPDGCAPMAVILLVRWVLVAIWLTHDMVFAPFFGRGDGCGRAEGQVARDFDGWV</sequence>
<feature type="active site" description="Proton acceptor" evidence="3">
    <location>
        <position position="113"/>
    </location>
</feature>
<feature type="binding site" evidence="4">
    <location>
        <position position="162"/>
    </location>
    <ligand>
        <name>substrate</name>
    </ligand>
</feature>
<dbReference type="Proteomes" id="UP000824998">
    <property type="component" value="Unassembled WGS sequence"/>
</dbReference>
<proteinExistence type="predicted"/>
<dbReference type="GO" id="GO:0003839">
    <property type="term" value="F:gamma-glutamylcyclotransferase activity"/>
    <property type="evidence" value="ECO:0007669"/>
    <property type="project" value="UniProtKB-EC"/>
</dbReference>
<evidence type="ECO:0000313" key="6">
    <source>
        <dbReference type="Proteomes" id="UP000824998"/>
    </source>
</evidence>
<dbReference type="PANTHER" id="PTHR12935:SF0">
    <property type="entry name" value="GAMMA-GLUTAMYLCYCLOTRANSFERASE"/>
    <property type="match status" value="1"/>
</dbReference>
<reference evidence="5" key="1">
    <citation type="journal article" date="2021" name="IMA Fungus">
        <title>Genomic characterization of three marine fungi, including Emericellopsis atlantica sp. nov. with signatures of a generalist lifestyle and marine biomass degradation.</title>
        <authorList>
            <person name="Hagestad O.C."/>
            <person name="Hou L."/>
            <person name="Andersen J.H."/>
            <person name="Hansen E.H."/>
            <person name="Altermark B."/>
            <person name="Li C."/>
            <person name="Kuhnert E."/>
            <person name="Cox R.J."/>
            <person name="Crous P.W."/>
            <person name="Spatafora J.W."/>
            <person name="Lail K."/>
            <person name="Amirebrahimi M."/>
            <person name="Lipzen A."/>
            <person name="Pangilinan J."/>
            <person name="Andreopoulos W."/>
            <person name="Hayes R.D."/>
            <person name="Ng V."/>
            <person name="Grigoriev I.V."/>
            <person name="Jackson S.A."/>
            <person name="Sutton T.D.S."/>
            <person name="Dobson A.D.W."/>
            <person name="Rama T."/>
        </authorList>
    </citation>
    <scope>NUCLEOTIDE SEQUENCE</scope>
    <source>
        <strain evidence="5">TRa018bII</strain>
    </source>
</reference>
<comment type="caution">
    <text evidence="5">The sequence shown here is derived from an EMBL/GenBank/DDBJ whole genome shotgun (WGS) entry which is preliminary data.</text>
</comment>
<keyword evidence="6" id="KW-1185">Reference proteome</keyword>
<organism evidence="5 6">
    <name type="scientific">Amylocarpus encephaloides</name>
    <dbReference type="NCBI Taxonomy" id="45428"/>
    <lineage>
        <taxon>Eukaryota</taxon>
        <taxon>Fungi</taxon>
        <taxon>Dikarya</taxon>
        <taxon>Ascomycota</taxon>
        <taxon>Pezizomycotina</taxon>
        <taxon>Leotiomycetes</taxon>
        <taxon>Helotiales</taxon>
        <taxon>Helotiales incertae sedis</taxon>
        <taxon>Amylocarpus</taxon>
    </lineage>
</organism>
<dbReference type="Gene3D" id="3.10.490.10">
    <property type="entry name" value="Gamma-glutamyl cyclotransferase-like"/>
    <property type="match status" value="1"/>
</dbReference>
<evidence type="ECO:0000256" key="4">
    <source>
        <dbReference type="PIRSR" id="PIRSR617939-2"/>
    </source>
</evidence>
<accession>A0A9P7YBY9</accession>
<evidence type="ECO:0000256" key="2">
    <source>
        <dbReference type="ARBA" id="ARBA00023239"/>
    </source>
</evidence>
<dbReference type="AlphaFoldDB" id="A0A9P7YBY9"/>
<gene>
    <name evidence="5" type="ORF">BJ875DRAFT_430735</name>
</gene>
<protein>
    <recommendedName>
        <fullName evidence="1">gamma-glutamylcyclotransferase</fullName>
        <ecNumber evidence="1">4.3.2.9</ecNumber>
    </recommendedName>
</protein>
<evidence type="ECO:0000256" key="3">
    <source>
        <dbReference type="PIRSR" id="PIRSR617939-1"/>
    </source>
</evidence>
<evidence type="ECO:0000256" key="1">
    <source>
        <dbReference type="ARBA" id="ARBA00012346"/>
    </source>
</evidence>
<evidence type="ECO:0000313" key="5">
    <source>
        <dbReference type="EMBL" id="KAG9230914.1"/>
    </source>
</evidence>
<keyword evidence="2" id="KW-0456">Lyase</keyword>